<dbReference type="AlphaFoldDB" id="J0NRK1"/>
<gene>
    <name evidence="3" type="ORF">HMPREF1318_0674</name>
</gene>
<feature type="region of interest" description="Disordered" evidence="1">
    <location>
        <begin position="22"/>
        <end position="72"/>
    </location>
</feature>
<evidence type="ECO:0000313" key="3">
    <source>
        <dbReference type="EMBL" id="EJF47457.1"/>
    </source>
</evidence>
<organism evidence="3 4">
    <name type="scientific">Actinomyces massiliensis F0489</name>
    <dbReference type="NCBI Taxonomy" id="1125718"/>
    <lineage>
        <taxon>Bacteria</taxon>
        <taxon>Bacillati</taxon>
        <taxon>Actinomycetota</taxon>
        <taxon>Actinomycetes</taxon>
        <taxon>Actinomycetales</taxon>
        <taxon>Actinomycetaceae</taxon>
        <taxon>Actinomyces</taxon>
    </lineage>
</organism>
<keyword evidence="2" id="KW-0732">Signal</keyword>
<feature type="signal peptide" evidence="2">
    <location>
        <begin position="1"/>
        <end position="19"/>
    </location>
</feature>
<evidence type="ECO:0000256" key="1">
    <source>
        <dbReference type="SAM" id="MobiDB-lite"/>
    </source>
</evidence>
<accession>J0NRK1</accession>
<dbReference type="EMBL" id="AKFT01000011">
    <property type="protein sequence ID" value="EJF47457.1"/>
    <property type="molecule type" value="Genomic_DNA"/>
</dbReference>
<dbReference type="Proteomes" id="UP000002941">
    <property type="component" value="Unassembled WGS sequence"/>
</dbReference>
<evidence type="ECO:0000256" key="2">
    <source>
        <dbReference type="SAM" id="SignalP"/>
    </source>
</evidence>
<reference evidence="3 4" key="1">
    <citation type="submission" date="2012-05" db="EMBL/GenBank/DDBJ databases">
        <authorList>
            <person name="Harkins D.M."/>
            <person name="Madupu R."/>
            <person name="Durkin A.S."/>
            <person name="Torralba M."/>
            <person name="Methe B."/>
            <person name="Sutton G.G."/>
            <person name="Nelson K.E."/>
        </authorList>
    </citation>
    <scope>NUCLEOTIDE SEQUENCE [LARGE SCALE GENOMIC DNA]</scope>
    <source>
        <strain evidence="3 4">F0489</strain>
    </source>
</reference>
<name>J0NRK1_9ACTO</name>
<proteinExistence type="predicted"/>
<keyword evidence="4" id="KW-1185">Reference proteome</keyword>
<protein>
    <recommendedName>
        <fullName evidence="5">Lipoprotein</fullName>
    </recommendedName>
</protein>
<evidence type="ECO:0008006" key="5">
    <source>
        <dbReference type="Google" id="ProtNLM"/>
    </source>
</evidence>
<comment type="caution">
    <text evidence="3">The sequence shown here is derived from an EMBL/GenBank/DDBJ whole genome shotgun (WGS) entry which is preliminary data.</text>
</comment>
<sequence>MLVVALSASGALGAMGALAACGRGGDDVRDGGPSASAGSASATASPTVDLPADQAAAREAALAMPAPEKPAN</sequence>
<feature type="non-terminal residue" evidence="3">
    <location>
        <position position="72"/>
    </location>
</feature>
<feature type="compositionally biased region" description="Low complexity" evidence="1">
    <location>
        <begin position="31"/>
        <end position="66"/>
    </location>
</feature>
<evidence type="ECO:0000313" key="4">
    <source>
        <dbReference type="Proteomes" id="UP000002941"/>
    </source>
</evidence>
<feature type="chain" id="PRO_5003736850" description="Lipoprotein" evidence="2">
    <location>
        <begin position="20"/>
        <end position="72"/>
    </location>
</feature>